<sequence length="576" mass="63986">MEHAAAPGPRPEPPPWATENVLRQAEDWTTSLKTELPSDLQLSEEQRLQISKELVDLQITTHHLREQHEAELFELKSEVLRLESRVLELELHGDCAAPAEADLGRRQKLAQGLGHKAQEQAQPEDFLTPKTEQQKLGNSVSVQLPSLGISADLSQPRVRLGKARGPELGVSFSQPLCTRQLQGEWQRVLEQHRAQKQALETRVADLGRRLQGAREEARMAGQRLATQAMVLSACQGQLRQAEAENAQLQLQLKKLNQEYAIQLQRCAQAVTVSTTWGWPCAGWEASGPAEPKPGPSALGCFRETPWARPAARPNLLHRGNRGRKCGPNQAPPLSALAPPPPPAPPNLLQESAKRTGQVPEAAALRTFLETTLEDIRAAHRSREQQLARAARAYRKRLADLSRRHEELLANHSVQQVPAEPSGAPWTPKATFDAATSDLEPLPLHLVTKLSHLPENQARLETKFWKLQAQKGPSGASQGSTSEPQGQEPASWAQIHQKLRDFSRGTQAELECERAKLLVRATMAEEQLSELQDYVDQHLGRYKQEILRLRKLMGTEDACKVGATPPVKPQHSKTRSR</sequence>
<dbReference type="AlphaFoldDB" id="A0A485PRU5"/>
<feature type="coiled-coil region" evidence="1">
    <location>
        <begin position="189"/>
        <end position="265"/>
    </location>
</feature>
<evidence type="ECO:0000256" key="1">
    <source>
        <dbReference type="SAM" id="Coils"/>
    </source>
</evidence>
<dbReference type="Proteomes" id="UP000386466">
    <property type="component" value="Unassembled WGS sequence"/>
</dbReference>
<name>A0A485PRU5_LYNPA</name>
<protein>
    <submittedName>
        <fullName evidence="4">Coiled-coil domain-containing</fullName>
    </submittedName>
</protein>
<accession>A0A485PRU5</accession>
<dbReference type="PANTHER" id="PTHR22106:SF5">
    <property type="entry name" value="COILED-COIL DOMAIN-CONTAINING PROTEIN 78"/>
    <property type="match status" value="1"/>
</dbReference>
<feature type="region of interest" description="Disordered" evidence="2">
    <location>
        <begin position="312"/>
        <end position="346"/>
    </location>
</feature>
<organism evidence="4 5">
    <name type="scientific">Lynx pardinus</name>
    <name type="common">Iberian lynx</name>
    <name type="synonym">Felis pardina</name>
    <dbReference type="NCBI Taxonomy" id="191816"/>
    <lineage>
        <taxon>Eukaryota</taxon>
        <taxon>Metazoa</taxon>
        <taxon>Chordata</taxon>
        <taxon>Craniata</taxon>
        <taxon>Vertebrata</taxon>
        <taxon>Euteleostomi</taxon>
        <taxon>Mammalia</taxon>
        <taxon>Eutheria</taxon>
        <taxon>Laurasiatheria</taxon>
        <taxon>Carnivora</taxon>
        <taxon>Feliformia</taxon>
        <taxon>Felidae</taxon>
        <taxon>Felinae</taxon>
        <taxon>Lynx</taxon>
    </lineage>
</organism>
<feature type="domain" description="DUF4472" evidence="3">
    <location>
        <begin position="43"/>
        <end position="138"/>
    </location>
</feature>
<reference evidence="4 5" key="1">
    <citation type="submission" date="2019-01" db="EMBL/GenBank/DDBJ databases">
        <authorList>
            <person name="Alioto T."/>
            <person name="Alioto T."/>
        </authorList>
    </citation>
    <scope>NUCLEOTIDE SEQUENCE [LARGE SCALE GENOMIC DNA]</scope>
</reference>
<dbReference type="Pfam" id="PF14739">
    <property type="entry name" value="DUF4472"/>
    <property type="match status" value="1"/>
</dbReference>
<proteinExistence type="predicted"/>
<evidence type="ECO:0000256" key="2">
    <source>
        <dbReference type="SAM" id="MobiDB-lite"/>
    </source>
</evidence>
<dbReference type="EMBL" id="CAAGRJ010040877">
    <property type="protein sequence ID" value="VFV47617.1"/>
    <property type="molecule type" value="Genomic_DNA"/>
</dbReference>
<feature type="compositionally biased region" description="Polar residues" evidence="2">
    <location>
        <begin position="474"/>
        <end position="484"/>
    </location>
</feature>
<gene>
    <name evidence="4" type="ORF">LYPA_23C021833</name>
</gene>
<dbReference type="GO" id="GO:0005737">
    <property type="term" value="C:cytoplasm"/>
    <property type="evidence" value="ECO:0007669"/>
    <property type="project" value="TreeGrafter"/>
</dbReference>
<evidence type="ECO:0000313" key="5">
    <source>
        <dbReference type="Proteomes" id="UP000386466"/>
    </source>
</evidence>
<feature type="coiled-coil region" evidence="1">
    <location>
        <begin position="383"/>
        <end position="410"/>
    </location>
</feature>
<keyword evidence="5" id="KW-1185">Reference proteome</keyword>
<evidence type="ECO:0000313" key="4">
    <source>
        <dbReference type="EMBL" id="VFV47617.1"/>
    </source>
</evidence>
<feature type="region of interest" description="Disordered" evidence="2">
    <location>
        <begin position="468"/>
        <end position="491"/>
    </location>
</feature>
<keyword evidence="1" id="KW-0175">Coiled coil</keyword>
<feature type="compositionally biased region" description="Low complexity" evidence="2">
    <location>
        <begin position="327"/>
        <end position="336"/>
    </location>
</feature>
<dbReference type="InterPro" id="IPR029329">
    <property type="entry name" value="DUF4472"/>
</dbReference>
<dbReference type="PANTHER" id="PTHR22106">
    <property type="entry name" value="COILED-COIL DOMAIN-CONTAINING PROTEIN 78"/>
    <property type="match status" value="1"/>
</dbReference>
<evidence type="ECO:0000259" key="3">
    <source>
        <dbReference type="Pfam" id="PF14739"/>
    </source>
</evidence>
<dbReference type="InterPro" id="IPR039873">
    <property type="entry name" value="CCDC78"/>
</dbReference>